<gene>
    <name evidence="2" type="ORF">ACFO3D_13435</name>
</gene>
<protein>
    <submittedName>
        <fullName evidence="2">Alpha/beta hydrolase</fullName>
    </submittedName>
</protein>
<dbReference type="EMBL" id="JBHSFU010000007">
    <property type="protein sequence ID" value="MFC4559196.1"/>
    <property type="molecule type" value="Genomic_DNA"/>
</dbReference>
<dbReference type="InterPro" id="IPR029058">
    <property type="entry name" value="AB_hydrolase_fold"/>
</dbReference>
<dbReference type="SUPFAM" id="SSF53474">
    <property type="entry name" value="alpha/beta-Hydrolases"/>
    <property type="match status" value="1"/>
</dbReference>
<dbReference type="Proteomes" id="UP001595989">
    <property type="component" value="Unassembled WGS sequence"/>
</dbReference>
<dbReference type="InterPro" id="IPR000073">
    <property type="entry name" value="AB_hydrolase_1"/>
</dbReference>
<keyword evidence="3" id="KW-1185">Reference proteome</keyword>
<evidence type="ECO:0000259" key="1">
    <source>
        <dbReference type="Pfam" id="PF00561"/>
    </source>
</evidence>
<comment type="caution">
    <text evidence="2">The sequence shown here is derived from an EMBL/GenBank/DDBJ whole genome shotgun (WGS) entry which is preliminary data.</text>
</comment>
<dbReference type="Pfam" id="PF00561">
    <property type="entry name" value="Abhydrolase_1"/>
    <property type="match status" value="1"/>
</dbReference>
<dbReference type="InterPro" id="IPR050266">
    <property type="entry name" value="AB_hydrolase_sf"/>
</dbReference>
<dbReference type="RefSeq" id="WP_390296845.1">
    <property type="nucleotide sequence ID" value="NZ_JBHSFU010000007.1"/>
</dbReference>
<keyword evidence="2" id="KW-0378">Hydrolase</keyword>
<dbReference type="PRINTS" id="PR00111">
    <property type="entry name" value="ABHYDROLASE"/>
</dbReference>
<dbReference type="PANTHER" id="PTHR43798:SF33">
    <property type="entry name" value="HYDROLASE, PUTATIVE (AFU_ORTHOLOGUE AFUA_2G14860)-RELATED"/>
    <property type="match status" value="1"/>
</dbReference>
<dbReference type="GO" id="GO:0016787">
    <property type="term" value="F:hydrolase activity"/>
    <property type="evidence" value="ECO:0007669"/>
    <property type="project" value="UniProtKB-KW"/>
</dbReference>
<dbReference type="PANTHER" id="PTHR43798">
    <property type="entry name" value="MONOACYLGLYCEROL LIPASE"/>
    <property type="match status" value="1"/>
</dbReference>
<dbReference type="Gene3D" id="3.40.50.1820">
    <property type="entry name" value="alpha/beta hydrolase"/>
    <property type="match status" value="1"/>
</dbReference>
<name>A0ABV9DKD3_9BACI</name>
<evidence type="ECO:0000313" key="3">
    <source>
        <dbReference type="Proteomes" id="UP001595989"/>
    </source>
</evidence>
<evidence type="ECO:0000313" key="2">
    <source>
        <dbReference type="EMBL" id="MFC4559196.1"/>
    </source>
</evidence>
<organism evidence="2 3">
    <name type="scientific">Virgibacillus kekensis</name>
    <dbReference type="NCBI Taxonomy" id="202261"/>
    <lineage>
        <taxon>Bacteria</taxon>
        <taxon>Bacillati</taxon>
        <taxon>Bacillota</taxon>
        <taxon>Bacilli</taxon>
        <taxon>Bacillales</taxon>
        <taxon>Bacillaceae</taxon>
        <taxon>Virgibacillus</taxon>
    </lineage>
</organism>
<feature type="domain" description="AB hydrolase-1" evidence="1">
    <location>
        <begin position="14"/>
        <end position="111"/>
    </location>
</feature>
<accession>A0ABV9DKD3</accession>
<proteinExistence type="predicted"/>
<sequence>MESYHSIVIGRGKPLIFLPAAGFSGMEGLNIAEALSDEYESHLLDLPGMGKSNGISGNVSKTKIASWVKNYVDQHNLKKVTFVGHSMGAGVAMCFATVYPDDVAEIILLDQGHFKIPRFQTAEFGLLGYAVPILSIAERILGDMFAKKVSGLFSSKESAEPSEADNEKRLGEFCERFQLPKSEYITKALKEDIDFTHEGLRLMFGYYRLDLPKMLKQLTVPCLLIYASFHDIDPKRERFIEKSVQKIAPSPNLQIKKIDSHHYVHWADDKCISEVKSFVDSHDEVTTSIIRRIT</sequence>
<reference evidence="3" key="1">
    <citation type="journal article" date="2019" name="Int. J. Syst. Evol. Microbiol.">
        <title>The Global Catalogue of Microorganisms (GCM) 10K type strain sequencing project: providing services to taxonomists for standard genome sequencing and annotation.</title>
        <authorList>
            <consortium name="The Broad Institute Genomics Platform"/>
            <consortium name="The Broad Institute Genome Sequencing Center for Infectious Disease"/>
            <person name="Wu L."/>
            <person name="Ma J."/>
        </authorList>
    </citation>
    <scope>NUCLEOTIDE SEQUENCE [LARGE SCALE GENOMIC DNA]</scope>
    <source>
        <strain evidence="3">CGMCC 4.7426</strain>
    </source>
</reference>